<protein>
    <submittedName>
        <fullName evidence="1">Uncharacterized protein</fullName>
    </submittedName>
</protein>
<accession>A0A6J5X1W4</accession>
<dbReference type="Proteomes" id="UP000507245">
    <property type="component" value="Unassembled WGS sequence"/>
</dbReference>
<dbReference type="EMBL" id="CAEKKB010000004">
    <property type="protein sequence ID" value="CAB4308046.1"/>
    <property type="molecule type" value="Genomic_DNA"/>
</dbReference>
<reference evidence="2" key="1">
    <citation type="journal article" date="2020" name="Genome Biol.">
        <title>Gamete binning: chromosome-level and haplotype-resolved genome assembly enabled by high-throughput single-cell sequencing of gamete genomes.</title>
        <authorList>
            <person name="Campoy J.A."/>
            <person name="Sun H."/>
            <person name="Goel M."/>
            <person name="Jiao W.-B."/>
            <person name="Folz-Donahue K."/>
            <person name="Wang N."/>
            <person name="Rubio M."/>
            <person name="Liu C."/>
            <person name="Kukat C."/>
            <person name="Ruiz D."/>
            <person name="Huettel B."/>
            <person name="Schneeberger K."/>
        </authorList>
    </citation>
    <scope>NUCLEOTIDE SEQUENCE [LARGE SCALE GENOMIC DNA]</scope>
    <source>
        <strain evidence="2">cv. Rojo Pasion</strain>
    </source>
</reference>
<evidence type="ECO:0000313" key="2">
    <source>
        <dbReference type="Proteomes" id="UP000507245"/>
    </source>
</evidence>
<dbReference type="AlphaFoldDB" id="A0A6J5X1W4"/>
<keyword evidence="2" id="KW-1185">Reference proteome</keyword>
<name>A0A6J5X1W4_PRUAR</name>
<evidence type="ECO:0000313" key="1">
    <source>
        <dbReference type="EMBL" id="CAB4308046.1"/>
    </source>
</evidence>
<organism evidence="1 2">
    <name type="scientific">Prunus armeniaca</name>
    <name type="common">Apricot</name>
    <name type="synonym">Armeniaca vulgaris</name>
    <dbReference type="NCBI Taxonomy" id="36596"/>
    <lineage>
        <taxon>Eukaryota</taxon>
        <taxon>Viridiplantae</taxon>
        <taxon>Streptophyta</taxon>
        <taxon>Embryophyta</taxon>
        <taxon>Tracheophyta</taxon>
        <taxon>Spermatophyta</taxon>
        <taxon>Magnoliopsida</taxon>
        <taxon>eudicotyledons</taxon>
        <taxon>Gunneridae</taxon>
        <taxon>Pentapetalae</taxon>
        <taxon>rosids</taxon>
        <taxon>fabids</taxon>
        <taxon>Rosales</taxon>
        <taxon>Rosaceae</taxon>
        <taxon>Amygdaloideae</taxon>
        <taxon>Amygdaleae</taxon>
        <taxon>Prunus</taxon>
    </lineage>
</organism>
<sequence>MLYPCCTLCAVRYFDQVGALRTGGTERCLHPLWVVTEDGVYRCCRLVMCLQIRVRGRPIEANCEVTVRKLVTRHEDGDLPRLLGALSNILDGYATWELLELLLELLIWSFQKRQNIAAAGGAAEHNSEQFSLGARHVGFSLATERLGVLSNLSAWCTQLKALILYKCMDFDSHGRLYCSAPTPQTHGNGPCGLPFGLPCGLRYGYSMQAMQKEEDIFGELEYWATTKLELFQSEGIWTAAIHIAEWDFAESYLMVECTWVPKDWNRFLLHFPCNVTAVKAIQSGELLTWAAVRSFQTTDKGASPLVDQWGMATEQ</sequence>
<proteinExistence type="predicted"/>
<gene>
    <name evidence="1" type="ORF">ORAREDHAP_LOCUS27113</name>
</gene>